<dbReference type="InterPro" id="IPR023282">
    <property type="entry name" value="HMG_CoA_Rdtase_N"/>
</dbReference>
<dbReference type="InterPro" id="IPR002202">
    <property type="entry name" value="HMG_CoA_Rdtase"/>
</dbReference>
<dbReference type="NCBIfam" id="TIGR00533">
    <property type="entry name" value="HMG_CoA_R_NADP"/>
    <property type="match status" value="1"/>
</dbReference>
<dbReference type="EMBL" id="JANBPT010001341">
    <property type="protein sequence ID" value="KAJ1908698.1"/>
    <property type="molecule type" value="Genomic_DNA"/>
</dbReference>
<dbReference type="Gene3D" id="3.90.770.10">
    <property type="entry name" value="3-hydroxy-3-methylglutaryl-coenzyme A Reductase, Chain A, domain 2"/>
    <property type="match status" value="1"/>
</dbReference>
<dbReference type="PANTHER" id="PTHR10572:SF24">
    <property type="entry name" value="3-HYDROXY-3-METHYLGLUTARYL-COENZYME A REDUCTASE"/>
    <property type="match status" value="1"/>
</dbReference>
<dbReference type="GO" id="GO:0006696">
    <property type="term" value="P:ergosterol biosynthetic process"/>
    <property type="evidence" value="ECO:0007669"/>
    <property type="project" value="TreeGrafter"/>
</dbReference>
<feature type="transmembrane region" description="Helical" evidence="9">
    <location>
        <begin position="352"/>
        <end position="372"/>
    </location>
</feature>
<evidence type="ECO:0000256" key="7">
    <source>
        <dbReference type="ARBA" id="ARBA00023002"/>
    </source>
</evidence>
<dbReference type="PRINTS" id="PR00071">
    <property type="entry name" value="HMGCOARDTASE"/>
</dbReference>
<dbReference type="SUPFAM" id="SSF55035">
    <property type="entry name" value="NAD-binding domain of HMG-CoA reductase"/>
    <property type="match status" value="1"/>
</dbReference>
<evidence type="ECO:0000256" key="3">
    <source>
        <dbReference type="ARBA" id="ARBA00022692"/>
    </source>
</evidence>
<evidence type="ECO:0000256" key="9">
    <source>
        <dbReference type="RuleBase" id="RU361219"/>
    </source>
</evidence>
<dbReference type="FunFam" id="1.10.3270.10:FF:000001">
    <property type="entry name" value="3-hydroxy-3-methylglutaryl coenzyme A reductase"/>
    <property type="match status" value="1"/>
</dbReference>
<keyword evidence="6 9" id="KW-1133">Transmembrane helix</keyword>
<dbReference type="Proteomes" id="UP001150569">
    <property type="component" value="Unassembled WGS sequence"/>
</dbReference>
<keyword evidence="5 9" id="KW-0521">NADP</keyword>
<name>A0A9W8DLI1_9FUNG</name>
<proteinExistence type="inferred from homology"/>
<evidence type="ECO:0000313" key="12">
    <source>
        <dbReference type="EMBL" id="KAJ1908698.1"/>
    </source>
</evidence>
<feature type="region of interest" description="Disordered" evidence="10">
    <location>
        <begin position="758"/>
        <end position="778"/>
    </location>
</feature>
<comment type="subcellular location">
    <subcellularLocation>
        <location evidence="1 9">Endoplasmic reticulum membrane</location>
        <topology evidence="1 9">Multi-pass membrane protein</topology>
    </subcellularLocation>
</comment>
<dbReference type="PROSITE" id="PS00318">
    <property type="entry name" value="HMG_COA_REDUCTASE_2"/>
    <property type="match status" value="1"/>
</dbReference>
<evidence type="ECO:0000256" key="2">
    <source>
        <dbReference type="ARBA" id="ARBA00007661"/>
    </source>
</evidence>
<dbReference type="CDD" id="cd00643">
    <property type="entry name" value="HMG-CoA_reductase_classI"/>
    <property type="match status" value="1"/>
</dbReference>
<keyword evidence="4 9" id="KW-0256">Endoplasmic reticulum</keyword>
<dbReference type="InterPro" id="IPR023074">
    <property type="entry name" value="HMG_CoA_Rdtase_cat_sf"/>
</dbReference>
<dbReference type="GO" id="GO:0005789">
    <property type="term" value="C:endoplasmic reticulum membrane"/>
    <property type="evidence" value="ECO:0007669"/>
    <property type="project" value="UniProtKB-SubCell"/>
</dbReference>
<dbReference type="PROSITE" id="PS50065">
    <property type="entry name" value="HMG_COA_REDUCTASE_4"/>
    <property type="match status" value="1"/>
</dbReference>
<dbReference type="InterPro" id="IPR000731">
    <property type="entry name" value="SSD"/>
</dbReference>
<organism evidence="12 13">
    <name type="scientific">Tieghemiomyces parasiticus</name>
    <dbReference type="NCBI Taxonomy" id="78921"/>
    <lineage>
        <taxon>Eukaryota</taxon>
        <taxon>Fungi</taxon>
        <taxon>Fungi incertae sedis</taxon>
        <taxon>Zoopagomycota</taxon>
        <taxon>Kickxellomycotina</taxon>
        <taxon>Dimargaritomycetes</taxon>
        <taxon>Dimargaritales</taxon>
        <taxon>Dimargaritaceae</taxon>
        <taxon>Tieghemiomyces</taxon>
    </lineage>
</organism>
<feature type="transmembrane region" description="Helical" evidence="9">
    <location>
        <begin position="298"/>
        <end position="319"/>
    </location>
</feature>
<dbReference type="GO" id="GO:0004420">
    <property type="term" value="F:hydroxymethylglutaryl-CoA reductase (NADPH) activity"/>
    <property type="evidence" value="ECO:0007669"/>
    <property type="project" value="UniProtKB-EC"/>
</dbReference>
<dbReference type="InterPro" id="IPR009029">
    <property type="entry name" value="HMG_CoA_Rdtase_sub-bd_dom_sf"/>
</dbReference>
<comment type="pathway">
    <text evidence="9">Metabolic intermediate biosynthesis; (R)-mevalonate biosynthesis; (R)-mevalonate from acetyl-CoA: step 3/3.</text>
</comment>
<keyword evidence="13" id="KW-1185">Reference proteome</keyword>
<comment type="caution">
    <text evidence="12">The sequence shown here is derived from an EMBL/GenBank/DDBJ whole genome shotgun (WGS) entry which is preliminary data.</text>
</comment>
<dbReference type="Pfam" id="PF00368">
    <property type="entry name" value="HMG-CoA_red"/>
    <property type="match status" value="1"/>
</dbReference>
<comment type="catalytic activity">
    <reaction evidence="9">
        <text>(R)-mevalonate + 2 NADP(+) + CoA = (3S)-3-hydroxy-3-methylglutaryl-CoA + 2 NADPH + 2 H(+)</text>
        <dbReference type="Rhea" id="RHEA:15989"/>
        <dbReference type="ChEBI" id="CHEBI:15378"/>
        <dbReference type="ChEBI" id="CHEBI:36464"/>
        <dbReference type="ChEBI" id="CHEBI:43074"/>
        <dbReference type="ChEBI" id="CHEBI:57287"/>
        <dbReference type="ChEBI" id="CHEBI:57783"/>
        <dbReference type="ChEBI" id="CHEBI:58349"/>
        <dbReference type="EC" id="1.1.1.34"/>
    </reaction>
</comment>
<evidence type="ECO:0000259" key="11">
    <source>
        <dbReference type="PROSITE" id="PS50156"/>
    </source>
</evidence>
<evidence type="ECO:0000256" key="8">
    <source>
        <dbReference type="ARBA" id="ARBA00023136"/>
    </source>
</evidence>
<comment type="similarity">
    <text evidence="2 9">Belongs to the HMG-CoA reductase family.</text>
</comment>
<reference evidence="12" key="1">
    <citation type="submission" date="2022-07" db="EMBL/GenBank/DDBJ databases">
        <title>Phylogenomic reconstructions and comparative analyses of Kickxellomycotina fungi.</title>
        <authorList>
            <person name="Reynolds N.K."/>
            <person name="Stajich J.E."/>
            <person name="Barry K."/>
            <person name="Grigoriev I.V."/>
            <person name="Crous P."/>
            <person name="Smith M.E."/>
        </authorList>
    </citation>
    <scope>NUCLEOTIDE SEQUENCE</scope>
    <source>
        <strain evidence="12">RSA 861</strain>
    </source>
</reference>
<dbReference type="PANTHER" id="PTHR10572">
    <property type="entry name" value="3-HYDROXY-3-METHYLGLUTARYL-COENZYME A REDUCTASE"/>
    <property type="match status" value="1"/>
</dbReference>
<feature type="region of interest" description="Disordered" evidence="10">
    <location>
        <begin position="803"/>
        <end position="832"/>
    </location>
</feature>
<feature type="transmembrane region" description="Helical" evidence="9">
    <location>
        <begin position="21"/>
        <end position="39"/>
    </location>
</feature>
<feature type="domain" description="SSD" evidence="11">
    <location>
        <begin position="297"/>
        <end position="495"/>
    </location>
</feature>
<feature type="compositionally biased region" description="Polar residues" evidence="10">
    <location>
        <begin position="819"/>
        <end position="832"/>
    </location>
</feature>
<dbReference type="FunFam" id="3.30.70.420:FF:000001">
    <property type="entry name" value="3-hydroxy-3-methylglutaryl coenzyme A reductase"/>
    <property type="match status" value="1"/>
</dbReference>
<gene>
    <name evidence="12" type="primary">HMG1_2</name>
    <name evidence="12" type="ORF">IWQ60_011578</name>
</gene>
<dbReference type="GO" id="GO:0015936">
    <property type="term" value="P:coenzyme A metabolic process"/>
    <property type="evidence" value="ECO:0007669"/>
    <property type="project" value="InterPro"/>
</dbReference>
<dbReference type="InterPro" id="IPR004554">
    <property type="entry name" value="HMG_CoA_Rdtase_eu_arc"/>
</dbReference>
<dbReference type="EC" id="1.1.1.34" evidence="9"/>
<dbReference type="PROSITE" id="PS50156">
    <property type="entry name" value="SSD"/>
    <property type="match status" value="1"/>
</dbReference>
<dbReference type="GO" id="GO:0005778">
    <property type="term" value="C:peroxisomal membrane"/>
    <property type="evidence" value="ECO:0007669"/>
    <property type="project" value="TreeGrafter"/>
</dbReference>
<evidence type="ECO:0000256" key="5">
    <source>
        <dbReference type="ARBA" id="ARBA00022857"/>
    </source>
</evidence>
<feature type="non-terminal residue" evidence="12">
    <location>
        <position position="1"/>
    </location>
</feature>
<evidence type="ECO:0000256" key="10">
    <source>
        <dbReference type="SAM" id="MobiDB-lite"/>
    </source>
</evidence>
<dbReference type="InterPro" id="IPR009023">
    <property type="entry name" value="HMG_CoA_Rdtase_NAD(P)-bd_sf"/>
</dbReference>
<sequence>NMVSVFHVTRTVAAKAAQHPIEVVAFFLILTACAYYSLWHSVKNAEIFAVPASLQAQPVSYTYTKRPVSGAAGHSGHDSATHAQFYVFEFSVPPSEGTSDHGAAGPAVLAKLFDAQRFAARDLTVTRDGYRYTFQDLCVRSVGAQNGDGSHSPAECVLASPFGTLTKDSSDDSTSFPLNGESATAVPLAKRLVDGVRHAEAPLVKDLQLTIDAQPVFASALRLGFLLDTTRPETHELAERWAEAAFAHFQTSFPAVPTTNWGLAWLSSHNSLAWLALVVVNLYTKIRELISHANQLEVALVLFGYLFMHAVFIHLFLGMRRMGSRITLAVSVLMSSACAFILALYTAHLIGLPVDAVLLSEAIPFLLITVGFEKPYNLTRAVLVAARAEAQNPPPSPTVGDTAPGSSRSTDLLTVTSPSGFTASTPLPAVQRQVARAVEKTSATILRDYLFEISLLTAGAFSGVQGLREFSILAVLILAFDALFLFTFYVAILTLKAELIRVRSVRAAERKTTATGTTSVAAGSSASTTTQTTAAMSRTESEADLLTTSHHRLSPADYKSITLRALSDATGDSRTLSNLTATRVKLLIIVGFLAVHIFDMGSTFREPFGQASGTTAAAGADARQPLVPGVAPAHLAPAVADVFAYLRPTLDSLAPMRLTFHPLNEFYTRAPHPSAVFSDAARSAVAAARATSASPTVVPSAFNNGENTVPSLTAHDAAHPRALSPLSGWVATLLVSLAVNLYFVLTRVLRRSDHSVPATPIQATTPTSTRSLSPVSSSASVCHERADLQSVAAALNLSFGPTKPATAGAGPLTPKSLVSRRTSGLELNTSSSGHCATDCTQQGLHGQVARGLVSNGSSMVLASRTIPENALDDGVEAEAPTTADLRPLEECAELVKAGPEAAARLTDAEMVSLIKHGKVAAYALEKVLGNHLTRAVRIRRAVISRASVTGTLEGSQLPFDHYDYARVMGQCCENVVGYMPIPVGVAGPIAIDGELLHIPMATTEGCLVASTSRGCKAITAGGGATTVLTRDGMTRGPVVQFPGIIEAHACQQWLESPEGFATVKASFESTSRFARLLRLKIALAGRMVFIRFATFTGDAMGMNMISKGTEKSLATIAEHHPTMQVISVSGNYCTDKKPAAINWIEGRGKSVVAEATIPGPTVEKVLKTTVAALVELNVSKNLVGSAMAGSVGGFNAHAANILTAIYIATGQDPAQNVESSNCLTLMTAVNDGRDLHLSVTMPCIEVGTIGGGTQLGPQSACLDILGVRGPHATTPGANAQRLARVIAAAVMAGELSLCSALAAGHLVQSHMQHNRAQPAAK</sequence>
<protein>
    <recommendedName>
        <fullName evidence="9">3-hydroxy-3-methylglutaryl coenzyme A reductase</fullName>
        <shortName evidence="9">HMG-CoA reductase</shortName>
        <ecNumber evidence="9">1.1.1.34</ecNumber>
    </recommendedName>
</protein>
<dbReference type="Pfam" id="PF12349">
    <property type="entry name" value="Sterol-sensing"/>
    <property type="match status" value="1"/>
</dbReference>
<evidence type="ECO:0000313" key="13">
    <source>
        <dbReference type="Proteomes" id="UP001150569"/>
    </source>
</evidence>
<dbReference type="PROSITE" id="PS01192">
    <property type="entry name" value="HMG_COA_REDUCTASE_3"/>
    <property type="match status" value="1"/>
</dbReference>
<feature type="transmembrane region" description="Helical" evidence="9">
    <location>
        <begin position="326"/>
        <end position="346"/>
    </location>
</feature>
<dbReference type="FunFam" id="3.90.770.10:FF:000001">
    <property type="entry name" value="3-hydroxy-3-methylglutaryl coenzyme A reductase"/>
    <property type="match status" value="1"/>
</dbReference>
<dbReference type="GO" id="GO:0008299">
    <property type="term" value="P:isoprenoid biosynthetic process"/>
    <property type="evidence" value="ECO:0007669"/>
    <property type="project" value="InterPro"/>
</dbReference>
<dbReference type="OrthoDB" id="310654at2759"/>
<evidence type="ECO:0000256" key="6">
    <source>
        <dbReference type="ARBA" id="ARBA00022989"/>
    </source>
</evidence>
<keyword evidence="3 9" id="KW-0812">Transmembrane</keyword>
<dbReference type="InterPro" id="IPR023076">
    <property type="entry name" value="HMG_CoA_Rdtase_CS"/>
</dbReference>
<dbReference type="PROSITE" id="PS00066">
    <property type="entry name" value="HMG_COA_REDUCTASE_1"/>
    <property type="match status" value="1"/>
</dbReference>
<accession>A0A9W8DLI1</accession>
<dbReference type="SUPFAM" id="SSF56542">
    <property type="entry name" value="Substrate-binding domain of HMG-CoA reductase"/>
    <property type="match status" value="1"/>
</dbReference>
<evidence type="ECO:0000256" key="4">
    <source>
        <dbReference type="ARBA" id="ARBA00022824"/>
    </source>
</evidence>
<evidence type="ECO:0000256" key="1">
    <source>
        <dbReference type="ARBA" id="ARBA00004477"/>
    </source>
</evidence>
<feature type="transmembrane region" description="Helical" evidence="9">
    <location>
        <begin position="473"/>
        <end position="495"/>
    </location>
</feature>
<dbReference type="Gene3D" id="3.30.70.420">
    <property type="entry name" value="Hydroxymethylglutaryl-CoA reductase, class I/II, NAD/NADP-binding domain"/>
    <property type="match status" value="1"/>
</dbReference>
<dbReference type="InterPro" id="IPR053958">
    <property type="entry name" value="HMGCR/SNAP/NPC1-like_SSD"/>
</dbReference>
<feature type="compositionally biased region" description="Low complexity" evidence="10">
    <location>
        <begin position="763"/>
        <end position="778"/>
    </location>
</feature>
<keyword evidence="7 9" id="KW-0560">Oxidoreductase</keyword>
<dbReference type="Gene3D" id="1.10.3270.10">
    <property type="entry name" value="HMGR, N-terminal domain"/>
    <property type="match status" value="1"/>
</dbReference>
<keyword evidence="8 9" id="KW-0472">Membrane</keyword>